<dbReference type="InterPro" id="IPR013103">
    <property type="entry name" value="RVT_2"/>
</dbReference>
<dbReference type="GO" id="GO:0003964">
    <property type="term" value="F:RNA-directed DNA polymerase activity"/>
    <property type="evidence" value="ECO:0007669"/>
    <property type="project" value="UniProtKB-KW"/>
</dbReference>
<organism evidence="4 5">
    <name type="scientific">Arabidopsis suecica</name>
    <name type="common">Swedish thale-cress</name>
    <name type="synonym">Cardaminopsis suecica</name>
    <dbReference type="NCBI Taxonomy" id="45249"/>
    <lineage>
        <taxon>Eukaryota</taxon>
        <taxon>Viridiplantae</taxon>
        <taxon>Streptophyta</taxon>
        <taxon>Embryophyta</taxon>
        <taxon>Tracheophyta</taxon>
        <taxon>Spermatophyta</taxon>
        <taxon>Magnoliopsida</taxon>
        <taxon>eudicotyledons</taxon>
        <taxon>Gunneridae</taxon>
        <taxon>Pentapetalae</taxon>
        <taxon>rosids</taxon>
        <taxon>malvids</taxon>
        <taxon>Brassicales</taxon>
        <taxon>Brassicaceae</taxon>
        <taxon>Camelineae</taxon>
        <taxon>Arabidopsis</taxon>
    </lineage>
</organism>
<dbReference type="OrthoDB" id="414945at2759"/>
<accession>A0A8T2FWC4</accession>
<feature type="domain" description="Retroviral polymerase SH3-like" evidence="3">
    <location>
        <begin position="360"/>
        <end position="420"/>
    </location>
</feature>
<sequence>MAAIDAIDTTQALLNVNMSNVTKLTAGNYLMWSLQVHALLDGYDLAGHLDGSLPTPPPTIEITGVVTPNSAFTKWKRQDKIIYSWPHWCNLSSGPHTKDTNTVDEYMQGLITKFDQLALLAKPLPHEEQVEHILLGLREDYKSVIEQIEGRDSPPSIPEIHEKLLNKENKLLSTATSFSPVIPVSADTANTRPANRITGPDNHGNHKPTISSFRGTPITTTLDSAKAIKENVNCVEYRDIPSANLALASPHPANAWLLDSGATHHLTSDLNNLAMHQPYPGDDSVLIGDGSGLQITHTGSLSLPSSSRNLTLQNTFWSYAFTTATYLINRLPSPTIAMETPYQKLFGSSPNYGKLRTFGCLYFPWLRPYTANKLEERSTPCVFIGYAPTQSAYLCLQTCRIYVSRHVKFDEQVFPFTHSTPPSDKSLPTSSNSPFIPVSQIPVTVPLASMPLGPTSFDLHQSPRSPATSTETALADTSSSAEIQPSSSSLNPAHTENPETQNSNSTQAQLLPPQITNNPKPNPRHKPILQRPPRSQTFHLAQCKARLVAKGYNQQFGRDYRDTFSPVIKATTLRLVLDVAVTRSWSLQQLDVNNAFLQGTLNEEVYMEQPPGFVDADNPSNVCRLRKAIYGLKQAPRAWYMELKNYLLSLGFWNSLADTSLFVLQCGTQFVYLLVYVNDIIIIGNSDNGIKRVLQLLADRFSVKDPEELHYFLGLEAHRTPQGLHLSQQKYILDLLHRHDMINAKPVSTPMASSPKLTINSGTTLSDPTTYRQLVGSLQYLAFTRLDISYAVNRLPQFMHRPTEDHFQAAKRVLRYLVGTTTHGIFFAAKNTLTLHTFSDADCAGDTEDYASANAYIVYLGSHPISWSAKKQRGVARSSTEAEYRAVANASSEISWICTLLSELGITLSAPPVIYCDNVGATFLCANPVFHSRMKHIAIDYHFIRGQIQTGALRVPRVNKKDQLADALTKPLQRANFLNYETRLVLLKHLHLEEHVRSRFVEASSKSELLDERIANVKRQNGVDEEVKDKVLAGTRRTTQSSALATVQAMVMVSQ</sequence>
<dbReference type="AlphaFoldDB" id="A0A8T2FWC4"/>
<dbReference type="CDD" id="cd09272">
    <property type="entry name" value="RNase_HI_RT_Ty1"/>
    <property type="match status" value="1"/>
</dbReference>
<feature type="compositionally biased region" description="Low complexity" evidence="1">
    <location>
        <begin position="478"/>
        <end position="489"/>
    </location>
</feature>
<dbReference type="Pfam" id="PF25597">
    <property type="entry name" value="SH3_retrovirus"/>
    <property type="match status" value="1"/>
</dbReference>
<comment type="caution">
    <text evidence="4">The sequence shown here is derived from an EMBL/GenBank/DDBJ whole genome shotgun (WGS) entry which is preliminary data.</text>
</comment>
<dbReference type="PANTHER" id="PTHR11439">
    <property type="entry name" value="GAG-POL-RELATED RETROTRANSPOSON"/>
    <property type="match status" value="1"/>
</dbReference>
<evidence type="ECO:0000313" key="5">
    <source>
        <dbReference type="Proteomes" id="UP000694251"/>
    </source>
</evidence>
<evidence type="ECO:0000259" key="2">
    <source>
        <dbReference type="Pfam" id="PF07727"/>
    </source>
</evidence>
<keyword evidence="4" id="KW-0808">Transferase</keyword>
<reference evidence="4 5" key="1">
    <citation type="submission" date="2020-12" db="EMBL/GenBank/DDBJ databases">
        <title>Concerted genomic and epigenomic changes stabilize Arabidopsis allopolyploids.</title>
        <authorList>
            <person name="Chen Z."/>
        </authorList>
    </citation>
    <scope>NUCLEOTIDE SEQUENCE [LARGE SCALE GENOMIC DNA]</scope>
    <source>
        <strain evidence="4">As9502</strain>
        <tissue evidence="4">Leaf</tissue>
    </source>
</reference>
<protein>
    <submittedName>
        <fullName evidence="4">Reverse transcriptase RNA-dependent DNA polymerase</fullName>
    </submittedName>
</protein>
<keyword evidence="5" id="KW-1185">Reference proteome</keyword>
<dbReference type="EMBL" id="JAEFBJ010000002">
    <property type="protein sequence ID" value="KAG7640635.1"/>
    <property type="molecule type" value="Genomic_DNA"/>
</dbReference>
<gene>
    <name evidence="4" type="ORF">ISN44_As02g005120</name>
</gene>
<evidence type="ECO:0000259" key="3">
    <source>
        <dbReference type="Pfam" id="PF25597"/>
    </source>
</evidence>
<feature type="domain" description="Reverse transcriptase Ty1/copia-type" evidence="2">
    <location>
        <begin position="540"/>
        <end position="752"/>
    </location>
</feature>
<evidence type="ECO:0000256" key="1">
    <source>
        <dbReference type="SAM" id="MobiDB-lite"/>
    </source>
</evidence>
<keyword evidence="4" id="KW-0548">Nucleotidyltransferase</keyword>
<dbReference type="PANTHER" id="PTHR11439:SF463">
    <property type="entry name" value="REVERSE TRANSCRIPTASE TY1_COPIA-TYPE DOMAIN-CONTAINING PROTEIN"/>
    <property type="match status" value="1"/>
</dbReference>
<dbReference type="InterPro" id="IPR057670">
    <property type="entry name" value="SH3_retrovirus"/>
</dbReference>
<keyword evidence="4" id="KW-0695">RNA-directed DNA polymerase</keyword>
<proteinExistence type="predicted"/>
<name>A0A8T2FWC4_ARASU</name>
<evidence type="ECO:0000313" key="4">
    <source>
        <dbReference type="EMBL" id="KAG7640635.1"/>
    </source>
</evidence>
<dbReference type="Proteomes" id="UP000694251">
    <property type="component" value="Chromosome 2"/>
</dbReference>
<feature type="compositionally biased region" description="Polar residues" evidence="1">
    <location>
        <begin position="490"/>
        <end position="519"/>
    </location>
</feature>
<feature type="compositionally biased region" description="Polar residues" evidence="1">
    <location>
        <begin position="458"/>
        <end position="477"/>
    </location>
</feature>
<feature type="region of interest" description="Disordered" evidence="1">
    <location>
        <begin position="454"/>
        <end position="533"/>
    </location>
</feature>
<feature type="region of interest" description="Disordered" evidence="1">
    <location>
        <begin position="190"/>
        <end position="216"/>
    </location>
</feature>
<dbReference type="Pfam" id="PF07727">
    <property type="entry name" value="RVT_2"/>
    <property type="match status" value="1"/>
</dbReference>